<feature type="transmembrane region" description="Helical" evidence="1">
    <location>
        <begin position="40"/>
        <end position="60"/>
    </location>
</feature>
<dbReference type="NCBIfam" id="NF041646">
    <property type="entry name" value="VC0807_fam"/>
    <property type="match status" value="1"/>
</dbReference>
<dbReference type="EMBL" id="LZZM01000184">
    <property type="protein sequence ID" value="OOM75514.1"/>
    <property type="molecule type" value="Genomic_DNA"/>
</dbReference>
<dbReference type="OrthoDB" id="1933434at2"/>
<name>A0A1S8TD37_9CLOT</name>
<reference evidence="2 3" key="1">
    <citation type="submission" date="2016-05" db="EMBL/GenBank/DDBJ databases">
        <title>Microbial solvent formation.</title>
        <authorList>
            <person name="Poehlein A."/>
            <person name="Montoya Solano J.D."/>
            <person name="Flitsch S."/>
            <person name="Krabben P."/>
            <person name="Duerre P."/>
            <person name="Daniel R."/>
        </authorList>
    </citation>
    <scope>NUCLEOTIDE SEQUENCE [LARGE SCALE GENOMIC DNA]</scope>
    <source>
        <strain evidence="2 3">DSM 2619</strain>
    </source>
</reference>
<dbReference type="STRING" id="29367.CLPUN_31850"/>
<keyword evidence="1" id="KW-0812">Transmembrane</keyword>
<dbReference type="Proteomes" id="UP000190890">
    <property type="component" value="Unassembled WGS sequence"/>
</dbReference>
<dbReference type="InterPro" id="IPR006008">
    <property type="entry name" value="YciB"/>
</dbReference>
<feature type="transmembrane region" description="Helical" evidence="1">
    <location>
        <begin position="146"/>
        <end position="167"/>
    </location>
</feature>
<comment type="caution">
    <text evidence="2">The sequence shown here is derived from an EMBL/GenBank/DDBJ whole genome shotgun (WGS) entry which is preliminary data.</text>
</comment>
<organism evidence="2 3">
    <name type="scientific">Clostridium puniceum</name>
    <dbReference type="NCBI Taxonomy" id="29367"/>
    <lineage>
        <taxon>Bacteria</taxon>
        <taxon>Bacillati</taxon>
        <taxon>Bacillota</taxon>
        <taxon>Clostridia</taxon>
        <taxon>Eubacteriales</taxon>
        <taxon>Clostridiaceae</taxon>
        <taxon>Clostridium</taxon>
    </lineage>
</organism>
<keyword evidence="1" id="KW-1133">Transmembrane helix</keyword>
<accession>A0A1S8TD37</accession>
<evidence type="ECO:0000313" key="2">
    <source>
        <dbReference type="EMBL" id="OOM75514.1"/>
    </source>
</evidence>
<feature type="transmembrane region" description="Helical" evidence="1">
    <location>
        <begin position="91"/>
        <end position="113"/>
    </location>
</feature>
<feature type="transmembrane region" description="Helical" evidence="1">
    <location>
        <begin position="173"/>
        <end position="196"/>
    </location>
</feature>
<feature type="transmembrane region" description="Helical" evidence="1">
    <location>
        <begin position="15"/>
        <end position="34"/>
    </location>
</feature>
<keyword evidence="1" id="KW-0472">Membrane</keyword>
<dbReference type="GO" id="GO:0016020">
    <property type="term" value="C:membrane"/>
    <property type="evidence" value="ECO:0007669"/>
    <property type="project" value="InterPro"/>
</dbReference>
<evidence type="ECO:0000256" key="1">
    <source>
        <dbReference type="SAM" id="Phobius"/>
    </source>
</evidence>
<dbReference type="Pfam" id="PF04279">
    <property type="entry name" value="IspA"/>
    <property type="match status" value="1"/>
</dbReference>
<protein>
    <submittedName>
        <fullName evidence="2">Intracellular septation protein A</fullName>
    </submittedName>
</protein>
<feature type="transmembrane region" description="Helical" evidence="1">
    <location>
        <begin position="67"/>
        <end position="85"/>
    </location>
</feature>
<sequence>MEKLVNKKYSVLKNIFNKDFIVSAIIPIIIFYIFNDHGMTIDGIILSGVWSIGVVLVNFIKERKINALALISVIFSGIGLIGTVISQNATFYLISPIIQDILVALIFFGSLFFKKSLIQVVVEQSYLKNASEELKKRPKYKSAWKILTVLWGFVNISHAVLKIILFYSVSTSAYYAISTAYGTISCPIFIALSIMFPKWYWKK</sequence>
<evidence type="ECO:0000313" key="3">
    <source>
        <dbReference type="Proteomes" id="UP000190890"/>
    </source>
</evidence>
<dbReference type="AlphaFoldDB" id="A0A1S8TD37"/>
<proteinExistence type="predicted"/>
<dbReference type="RefSeq" id="WP_077848251.1">
    <property type="nucleotide sequence ID" value="NZ_LZZM01000184.1"/>
</dbReference>
<keyword evidence="3" id="KW-1185">Reference proteome</keyword>
<gene>
    <name evidence="2" type="primary">yciB_2</name>
    <name evidence="2" type="ORF">CLPUN_31850</name>
</gene>